<dbReference type="InterPro" id="IPR040201">
    <property type="entry name" value="Mrg3-like"/>
</dbReference>
<comment type="caution">
    <text evidence="3">The sequence shown here is derived from an EMBL/GenBank/DDBJ whole genome shotgun (WGS) entry which is preliminary data.</text>
</comment>
<dbReference type="GO" id="GO:0006515">
    <property type="term" value="P:protein quality control for misfolded or incompletely synthesized proteins"/>
    <property type="evidence" value="ECO:0007669"/>
    <property type="project" value="TreeGrafter"/>
</dbReference>
<dbReference type="CDD" id="cd24145">
    <property type="entry name" value="Mgr3-like"/>
    <property type="match status" value="1"/>
</dbReference>
<dbReference type="PANTHER" id="PTHR28142">
    <property type="entry name" value="MITOCHONDRIAL INNER MEMBRANE I-AAA PROTEASE SUPERCOMPLEX SUBUNIT MGR3-RELATED"/>
    <property type="match status" value="1"/>
</dbReference>
<accession>A0A8H4VC06</accession>
<protein>
    <submittedName>
        <fullName evidence="3">TPR Domain containing protein</fullName>
    </submittedName>
</protein>
<dbReference type="GO" id="GO:0051787">
    <property type="term" value="F:misfolded protein binding"/>
    <property type="evidence" value="ECO:0007669"/>
    <property type="project" value="TreeGrafter"/>
</dbReference>
<dbReference type="AlphaFoldDB" id="A0A8H4VC06"/>
<feature type="region of interest" description="Disordered" evidence="1">
    <location>
        <begin position="39"/>
        <end position="63"/>
    </location>
</feature>
<dbReference type="EMBL" id="JAACLJ010000006">
    <property type="protein sequence ID" value="KAF4584112.1"/>
    <property type="molecule type" value="Genomic_DNA"/>
</dbReference>
<dbReference type="PANTHER" id="PTHR28142:SF1">
    <property type="entry name" value="MITOCHONDRIAL INNER MEMBRANE I-AAA PROTEASE SUPERCOMPLEX SUBUNIT MGR3-RELATED"/>
    <property type="match status" value="1"/>
</dbReference>
<keyword evidence="2" id="KW-0812">Transmembrane</keyword>
<sequence length="510" mass="56933">MRPSSSGLTASLRPRRVPCFGRTLPPSFRPASRCWAVSEQRRHASSDPPELPPSPPPPPPKMTRGQYLGNLLRISFKNLFVALTPDGIRSAYRGSPGTTITAFSLLLLFIFFSYLGYKSVMEVFYSDEICRYPEPVATSLRRAIYYSTIRPDKEWALRYFKKAMEQCVEIGMDPFSDEVLGIRIQVAGWLEQNDEPKTAVRVLEKVLEDCQRWVGYLDQCVKDGKVDDAGRYRGSTSTTTTTTTTADDVSPAAETLWRRRERLLQKAVGTSVKLGGLYADKRVLMPEMAHERLVWAVQTSLSELQRRQREGPKAGEEGWLTMEEMGAAMESLGQDYASRGQWQLSIPLYFQALRMCGDACQRTVIMNNLAVSFASQPLYAPKSPTEASGGERDEASGPVEASEATRCLLETPVPMTRQQSLEAALNWARNAHKHAVDVKGEERTATCDEACNTALCAWADIAAQLGMVDEARSKYVECLEMGRKLNFSDASTHARKGLVELEKRVKLAKC</sequence>
<evidence type="ECO:0000313" key="4">
    <source>
        <dbReference type="Proteomes" id="UP000562929"/>
    </source>
</evidence>
<keyword evidence="4" id="KW-1185">Reference proteome</keyword>
<feature type="compositionally biased region" description="Pro residues" evidence="1">
    <location>
        <begin position="49"/>
        <end position="61"/>
    </location>
</feature>
<dbReference type="OrthoDB" id="10050400at2759"/>
<dbReference type="Gene3D" id="1.25.40.10">
    <property type="entry name" value="Tetratricopeptide repeat domain"/>
    <property type="match status" value="1"/>
</dbReference>
<gene>
    <name evidence="3" type="ORF">GQ602_005485</name>
</gene>
<name>A0A8H4VC06_9HYPO</name>
<feature type="region of interest" description="Disordered" evidence="1">
    <location>
        <begin position="380"/>
        <end position="403"/>
    </location>
</feature>
<dbReference type="InterPro" id="IPR011990">
    <property type="entry name" value="TPR-like_helical_dom_sf"/>
</dbReference>
<dbReference type="Proteomes" id="UP000562929">
    <property type="component" value="Unassembled WGS sequence"/>
</dbReference>
<keyword evidence="2" id="KW-1133">Transmembrane helix</keyword>
<keyword evidence="2" id="KW-0472">Membrane</keyword>
<reference evidence="3 4" key="1">
    <citation type="journal article" date="2020" name="G3 (Bethesda)">
        <title>Genetic Underpinnings of Host Manipulation by Ophiocordyceps as Revealed by Comparative Transcriptomics.</title>
        <authorList>
            <person name="Will I."/>
            <person name="Das B."/>
            <person name="Trinh T."/>
            <person name="Brachmann A."/>
            <person name="Ohm R.A."/>
            <person name="de Bekker C."/>
        </authorList>
    </citation>
    <scope>NUCLEOTIDE SEQUENCE [LARGE SCALE GENOMIC DNA]</scope>
    <source>
        <strain evidence="3 4">EC05</strain>
    </source>
</reference>
<proteinExistence type="predicted"/>
<evidence type="ECO:0000256" key="2">
    <source>
        <dbReference type="SAM" id="Phobius"/>
    </source>
</evidence>
<evidence type="ECO:0000313" key="3">
    <source>
        <dbReference type="EMBL" id="KAF4584112.1"/>
    </source>
</evidence>
<evidence type="ECO:0000256" key="1">
    <source>
        <dbReference type="SAM" id="MobiDB-lite"/>
    </source>
</evidence>
<organism evidence="3 4">
    <name type="scientific">Ophiocordyceps camponoti-floridani</name>
    <dbReference type="NCBI Taxonomy" id="2030778"/>
    <lineage>
        <taxon>Eukaryota</taxon>
        <taxon>Fungi</taxon>
        <taxon>Dikarya</taxon>
        <taxon>Ascomycota</taxon>
        <taxon>Pezizomycotina</taxon>
        <taxon>Sordariomycetes</taxon>
        <taxon>Hypocreomycetidae</taxon>
        <taxon>Hypocreales</taxon>
        <taxon>Ophiocordycipitaceae</taxon>
        <taxon>Ophiocordyceps</taxon>
    </lineage>
</organism>
<feature type="transmembrane region" description="Helical" evidence="2">
    <location>
        <begin position="99"/>
        <end position="117"/>
    </location>
</feature>
<dbReference type="GO" id="GO:0031942">
    <property type="term" value="C:i-AAA complex"/>
    <property type="evidence" value="ECO:0007669"/>
    <property type="project" value="TreeGrafter"/>
</dbReference>